<evidence type="ECO:0008006" key="5">
    <source>
        <dbReference type="Google" id="ProtNLM"/>
    </source>
</evidence>
<proteinExistence type="inferred from homology"/>
<evidence type="ECO:0000313" key="4">
    <source>
        <dbReference type="EMBL" id="GAI25639.1"/>
    </source>
</evidence>
<feature type="non-terminal residue" evidence="4">
    <location>
        <position position="153"/>
    </location>
</feature>
<comment type="caution">
    <text evidence="4">The sequence shown here is derived from an EMBL/GenBank/DDBJ whole genome shotgun (WGS) entry which is preliminary data.</text>
</comment>
<dbReference type="NCBIfam" id="TIGR00309">
    <property type="entry name" value="V_ATPase_subD"/>
    <property type="match status" value="1"/>
</dbReference>
<sequence>MPQLIEVRPTKIELIKLRRRLSLASRIQKIVKDKLSILMLEFLQIAREIAEARRKLLDEFSEAYKALSIAAGYHGYIALEKELIATERDLEIATGSRNVVGARIPSFELKGAERAIRGYNLVDTSSWLDQTAQLSEKCLEAIVVLAELQSSLE</sequence>
<keyword evidence="3" id="KW-0406">Ion transport</keyword>
<dbReference type="Pfam" id="PF01813">
    <property type="entry name" value="ATP-synt_D"/>
    <property type="match status" value="1"/>
</dbReference>
<evidence type="ECO:0000256" key="3">
    <source>
        <dbReference type="ARBA" id="ARBA00023065"/>
    </source>
</evidence>
<protein>
    <recommendedName>
        <fullName evidence="5">V-type ATP synthase subunit D</fullName>
    </recommendedName>
</protein>
<evidence type="ECO:0000256" key="2">
    <source>
        <dbReference type="ARBA" id="ARBA00022448"/>
    </source>
</evidence>
<dbReference type="EMBL" id="BARV01014996">
    <property type="protein sequence ID" value="GAI25639.1"/>
    <property type="molecule type" value="Genomic_DNA"/>
</dbReference>
<reference evidence="4" key="1">
    <citation type="journal article" date="2014" name="Front. Microbiol.">
        <title>High frequency of phylogenetically diverse reductive dehalogenase-homologous genes in deep subseafloor sedimentary metagenomes.</title>
        <authorList>
            <person name="Kawai M."/>
            <person name="Futagami T."/>
            <person name="Toyoda A."/>
            <person name="Takaki Y."/>
            <person name="Nishi S."/>
            <person name="Hori S."/>
            <person name="Arai W."/>
            <person name="Tsubouchi T."/>
            <person name="Morono Y."/>
            <person name="Uchiyama I."/>
            <person name="Ito T."/>
            <person name="Fujiyama A."/>
            <person name="Inagaki F."/>
            <person name="Takami H."/>
        </authorList>
    </citation>
    <scope>NUCLEOTIDE SEQUENCE</scope>
    <source>
        <strain evidence="4">Expedition CK06-06</strain>
    </source>
</reference>
<name>X1P3Z7_9ZZZZ</name>
<dbReference type="AlphaFoldDB" id="X1P3Z7"/>
<keyword evidence="2" id="KW-0813">Transport</keyword>
<gene>
    <name evidence="4" type="ORF">S06H3_25994</name>
</gene>
<accession>X1P3Z7</accession>
<dbReference type="GO" id="GO:0046961">
    <property type="term" value="F:proton-transporting ATPase activity, rotational mechanism"/>
    <property type="evidence" value="ECO:0007669"/>
    <property type="project" value="InterPro"/>
</dbReference>
<dbReference type="InterPro" id="IPR002699">
    <property type="entry name" value="V_ATPase_D"/>
</dbReference>
<dbReference type="PANTHER" id="PTHR11671">
    <property type="entry name" value="V-TYPE ATP SYNTHASE SUBUNIT D"/>
    <property type="match status" value="1"/>
</dbReference>
<comment type="similarity">
    <text evidence="1">Belongs to the V-ATPase D subunit family.</text>
</comment>
<dbReference type="Gene3D" id="1.10.287.3240">
    <property type="match status" value="1"/>
</dbReference>
<organism evidence="4">
    <name type="scientific">marine sediment metagenome</name>
    <dbReference type="NCBI Taxonomy" id="412755"/>
    <lineage>
        <taxon>unclassified sequences</taxon>
        <taxon>metagenomes</taxon>
        <taxon>ecological metagenomes</taxon>
    </lineage>
</organism>
<evidence type="ECO:0000256" key="1">
    <source>
        <dbReference type="ARBA" id="ARBA00005850"/>
    </source>
</evidence>